<feature type="compositionally biased region" description="Polar residues" evidence="2">
    <location>
        <begin position="408"/>
        <end position="419"/>
    </location>
</feature>
<dbReference type="GO" id="GO:0032007">
    <property type="term" value="P:negative regulation of TOR signaling"/>
    <property type="evidence" value="ECO:0007669"/>
    <property type="project" value="TreeGrafter"/>
</dbReference>
<dbReference type="Pfam" id="PF04388">
    <property type="entry name" value="Hamartin"/>
    <property type="match status" value="1"/>
</dbReference>
<name>A0A1I7Y627_9BILA</name>
<dbReference type="Proteomes" id="UP000095287">
    <property type="component" value="Unplaced"/>
</dbReference>
<feature type="region of interest" description="Disordered" evidence="2">
    <location>
        <begin position="541"/>
        <end position="576"/>
    </location>
</feature>
<evidence type="ECO:0000313" key="3">
    <source>
        <dbReference type="Proteomes" id="UP000095287"/>
    </source>
</evidence>
<feature type="compositionally biased region" description="Polar residues" evidence="2">
    <location>
        <begin position="362"/>
        <end position="389"/>
    </location>
</feature>
<sequence>MMCHGGHREADLVDGVAGLVDVGRCLLRAPQPLAERYSPSIALLSVVSGQGIGKLVDYYCRNQSIRALELLCIVQEPHEKILLDKIKDAICNKKAVLSTIILLGQIIQKEPNWLPKVPNHGAFSTFLRHINDCRDPREIIAGLLLLSSLLPFCSRITGNNLTEVFTTFLSCLCFLRERRQLVQRRTVIPDRADKEIEKIYLSHLQYSVVQLFIILYGMFPCNMMTYLRRIIHGGTESQRKALEMHVSPLFSLVRLHPSLVYLTKEKELGKERWVQREPHDFFADCRRLTIGFAGKVDVRDGTLRVKEFDTCSQSTSNSGSTLRNLNYGIVLPTNFHAEGGGIADDWDPNDMDLDTPSDERSLSPTLQGRSSSTLIPNWERSSTSGRRQSFGQRMTGFLRSITHRSHSQDGISDDGTSSTMRRDYSGVSMDGGLADIMDEDEDFGLQAEHLIEVASGHSEEASGEFQLSSLEEGVDAAAECSPIVHRRSLTPKVSTEEEPTVIPEGRSRSPSFIFGKVNTSSTSIQDAPPETADNSAAAMFLSTPRASRANTDDEELLDDDEENDDDPQMGPFSLPKESGATETVVQKMLFKINRKRFCSECPQSTISPESLFLRDCAKHNFKEEDVLSNATSTSTAFHNLKRSQSLPNLTSKQRKRVRIHPDAQVISGNESDEDDSSPQPATEAKMRASGLDYLSQHKLVGLVPYLPLLRKCDSDVGIEDLILEFEGYRERYMDASARHHNCLRELGLADKAPGRIYDDMSRLLEGMDLEKKCEVLQTRLILVNQHLMYERCGRLIHGVRNRRLFGRLKQQKSLEAEILMLKKSRHTGTEHNNRLVGLLTDLRKEISNTRKREADKYRDLERLYGECQRQRHSLESELAQIKKQRNADKEIIEQLREELDMSRRCHNDAEARLLFAKRQVEDFDSMKSELQYSQRKIQKLRDGMAAGEMESSKSGQSARDLEASQNEEMLTAAENEIRQLRETNRRLKIECERTRQMAQISDDRARDEAIKANDLRIEHEKKCRVHKDQYDAAKQKFASLRVVLTKQESHILELYNEIEKLSDKPYRVNQPLAIPKREMPSETGSLDNSFCGSESGTSNGFRNELFTRGDGIRREFSAQDFRYRTKTNTL</sequence>
<dbReference type="AlphaFoldDB" id="A0A1I7Y627"/>
<feature type="region of interest" description="Disordered" evidence="2">
    <location>
        <begin position="490"/>
        <end position="514"/>
    </location>
</feature>
<evidence type="ECO:0000313" key="4">
    <source>
        <dbReference type="WBParaSite" id="L893_g12994.t1"/>
    </source>
</evidence>
<protein>
    <submittedName>
        <fullName evidence="4">Hamartin-like</fullName>
    </submittedName>
</protein>
<feature type="coiled-coil region" evidence="1">
    <location>
        <begin position="963"/>
        <end position="997"/>
    </location>
</feature>
<dbReference type="PANTHER" id="PTHR15154:SF2">
    <property type="entry name" value="HAMARTIN"/>
    <property type="match status" value="1"/>
</dbReference>
<feature type="region of interest" description="Disordered" evidence="2">
    <location>
        <begin position="341"/>
        <end position="389"/>
    </location>
</feature>
<feature type="region of interest" description="Disordered" evidence="2">
    <location>
        <begin position="403"/>
        <end position="423"/>
    </location>
</feature>
<reference evidence="4" key="1">
    <citation type="submission" date="2016-11" db="UniProtKB">
        <authorList>
            <consortium name="WormBaseParasite"/>
        </authorList>
    </citation>
    <scope>IDENTIFICATION</scope>
</reference>
<evidence type="ECO:0000256" key="2">
    <source>
        <dbReference type="SAM" id="MobiDB-lite"/>
    </source>
</evidence>
<dbReference type="GO" id="GO:0051726">
    <property type="term" value="P:regulation of cell cycle"/>
    <property type="evidence" value="ECO:0007669"/>
    <property type="project" value="TreeGrafter"/>
</dbReference>
<feature type="region of interest" description="Disordered" evidence="2">
    <location>
        <begin position="638"/>
        <end position="685"/>
    </location>
</feature>
<proteinExistence type="predicted"/>
<evidence type="ECO:0000256" key="1">
    <source>
        <dbReference type="SAM" id="Coils"/>
    </source>
</evidence>
<dbReference type="GO" id="GO:0033596">
    <property type="term" value="C:TSC1-TSC2 complex"/>
    <property type="evidence" value="ECO:0007669"/>
    <property type="project" value="TreeGrafter"/>
</dbReference>
<accession>A0A1I7Y627</accession>
<dbReference type="InterPro" id="IPR007483">
    <property type="entry name" value="Hamartin"/>
</dbReference>
<keyword evidence="1" id="KW-0175">Coiled coil</keyword>
<feature type="coiled-coil region" evidence="1">
    <location>
        <begin position="843"/>
        <end position="912"/>
    </location>
</feature>
<dbReference type="GO" id="GO:0008285">
    <property type="term" value="P:negative regulation of cell population proliferation"/>
    <property type="evidence" value="ECO:0007669"/>
    <property type="project" value="TreeGrafter"/>
</dbReference>
<feature type="compositionally biased region" description="Acidic residues" evidence="2">
    <location>
        <begin position="344"/>
        <end position="356"/>
    </location>
</feature>
<feature type="compositionally biased region" description="Polar residues" evidence="2">
    <location>
        <begin position="638"/>
        <end position="651"/>
    </location>
</feature>
<dbReference type="WBParaSite" id="L893_g12994.t1">
    <property type="protein sequence ID" value="L893_g12994.t1"/>
    <property type="gene ID" value="L893_g12994"/>
</dbReference>
<keyword evidence="3" id="KW-1185">Reference proteome</keyword>
<dbReference type="PANTHER" id="PTHR15154">
    <property type="entry name" value="HAMARTIN"/>
    <property type="match status" value="1"/>
</dbReference>
<feature type="compositionally biased region" description="Acidic residues" evidence="2">
    <location>
        <begin position="552"/>
        <end position="567"/>
    </location>
</feature>
<organism evidence="3 4">
    <name type="scientific">Steinernema glaseri</name>
    <dbReference type="NCBI Taxonomy" id="37863"/>
    <lineage>
        <taxon>Eukaryota</taxon>
        <taxon>Metazoa</taxon>
        <taxon>Ecdysozoa</taxon>
        <taxon>Nematoda</taxon>
        <taxon>Chromadorea</taxon>
        <taxon>Rhabditida</taxon>
        <taxon>Tylenchina</taxon>
        <taxon>Panagrolaimomorpha</taxon>
        <taxon>Strongyloidoidea</taxon>
        <taxon>Steinernematidae</taxon>
        <taxon>Steinernema</taxon>
    </lineage>
</organism>